<dbReference type="AlphaFoldDB" id="F3ZSY3"/>
<evidence type="ECO:0000256" key="1">
    <source>
        <dbReference type="SAM" id="Phobius"/>
    </source>
</evidence>
<sequence>MTAIGALIGLLLSIYLIVKKIPPTYSLIAGAIVGGLLGGLSLIQTVVVMTDGVKDISSAIIRILTAGVLSGILIKTGAAATISNAIVRKLGEKRVFAALAIATMLLCAVGVFIDVAVITVAPIALSIGKRLNLSPSVLLIAMIGGGKCGNIVSPNPNTIIAAENFGADLSSVMFSNIIPAFIGLLFTLFVVIKLIPKQIQKMHDSDSLIDEVNELPALLPSLVAPIVTIMLLALRPIADINIDPLLALPIGGLVGIISMKQWSNILPSIEYGLSKMSSVAVLLIGTGTIAGIIKNSTLKDWILTGLAKANIGEIMIAPISGALMSGATASTTAGATLASSSFADTILAVGISAVWGAAMINSGATVLDHLPHGSFFHATGGVCELNFKERLKLIPYETLIGVVLAGATTISCIIA</sequence>
<dbReference type="PANTHER" id="PTHR30354">
    <property type="entry name" value="GNT FAMILY GLUCONATE TRANSPORTER"/>
    <property type="match status" value="1"/>
</dbReference>
<dbReference type="InterPro" id="IPR003474">
    <property type="entry name" value="Glcn_transporter"/>
</dbReference>
<keyword evidence="1" id="KW-1133">Transmembrane helix</keyword>
<accession>F3ZSY3</accession>
<name>F3ZSY3_9BACE</name>
<dbReference type="GO" id="GO:0015128">
    <property type="term" value="F:gluconate transmembrane transporter activity"/>
    <property type="evidence" value="ECO:0007669"/>
    <property type="project" value="InterPro"/>
</dbReference>
<reference evidence="2 3" key="1">
    <citation type="journal article" date="2011" name="Stand. Genomic Sci.">
        <title>Non-contiguous finished genome sequence of Bacteroides coprosuis type strain (PC139).</title>
        <authorList>
            <person name="Land M."/>
            <person name="Held B."/>
            <person name="Gronow S."/>
            <person name="Abt B."/>
            <person name="Lucas S."/>
            <person name="Del Rio T.G."/>
            <person name="Nolan M."/>
            <person name="Tice H."/>
            <person name="Cheng J.F."/>
            <person name="Pitluck S."/>
            <person name="Liolios K."/>
            <person name="Pagani I."/>
            <person name="Ivanova N."/>
            <person name="Mavromatis K."/>
            <person name="Mikhailova N."/>
            <person name="Pati A."/>
            <person name="Tapia R."/>
            <person name="Han C."/>
            <person name="Goodwin L."/>
            <person name="Chen A."/>
            <person name="Palaniappan K."/>
            <person name="Hauser L."/>
            <person name="Brambilla E.M."/>
            <person name="Rohde M."/>
            <person name="Goker M."/>
            <person name="Detter J.C."/>
            <person name="Woyke T."/>
            <person name="Bristow J."/>
            <person name="Eisen J.A."/>
            <person name="Markowitz V."/>
            <person name="Hugenholtz P."/>
            <person name="Kyrpides N.C."/>
            <person name="Klenk H.P."/>
            <person name="Lapidus A."/>
        </authorList>
    </citation>
    <scope>NUCLEOTIDE SEQUENCE [LARGE SCALE GENOMIC DNA]</scope>
    <source>
        <strain evidence="2 3">DSM 18011</strain>
    </source>
</reference>
<feature type="transmembrane region" description="Helical" evidence="1">
    <location>
        <begin position="394"/>
        <end position="414"/>
    </location>
</feature>
<feature type="transmembrane region" description="Helical" evidence="1">
    <location>
        <begin position="345"/>
        <end position="367"/>
    </location>
</feature>
<dbReference type="PANTHER" id="PTHR30354:SF23">
    <property type="entry name" value="GNTP FAMILY PERMEASE"/>
    <property type="match status" value="1"/>
</dbReference>
<evidence type="ECO:0000313" key="3">
    <source>
        <dbReference type="Proteomes" id="UP000018439"/>
    </source>
</evidence>
<organism evidence="2 3">
    <name type="scientific">Bacteroides coprosuis DSM 18011</name>
    <dbReference type="NCBI Taxonomy" id="679937"/>
    <lineage>
        <taxon>Bacteria</taxon>
        <taxon>Pseudomonadati</taxon>
        <taxon>Bacteroidota</taxon>
        <taxon>Bacteroidia</taxon>
        <taxon>Bacteroidales</taxon>
        <taxon>Bacteroidaceae</taxon>
        <taxon>Bacteroides</taxon>
    </lineage>
</organism>
<keyword evidence="1" id="KW-0472">Membrane</keyword>
<dbReference type="eggNOG" id="COG2610">
    <property type="taxonomic scope" value="Bacteria"/>
</dbReference>
<feature type="transmembrane region" description="Helical" evidence="1">
    <location>
        <begin position="215"/>
        <end position="234"/>
    </location>
</feature>
<feature type="transmembrane region" description="Helical" evidence="1">
    <location>
        <begin position="172"/>
        <end position="195"/>
    </location>
</feature>
<feature type="transmembrane region" description="Helical" evidence="1">
    <location>
        <begin position="240"/>
        <end position="259"/>
    </location>
</feature>
<dbReference type="OrthoDB" id="2136698at2"/>
<feature type="transmembrane region" description="Helical" evidence="1">
    <location>
        <begin position="95"/>
        <end position="121"/>
    </location>
</feature>
<dbReference type="EMBL" id="CM001167">
    <property type="protein sequence ID" value="EGJ72224.1"/>
    <property type="molecule type" value="Genomic_DNA"/>
</dbReference>
<dbReference type="STRING" id="679937.Bcop_2050"/>
<dbReference type="Pfam" id="PF02447">
    <property type="entry name" value="GntP_permease"/>
    <property type="match status" value="1"/>
</dbReference>
<gene>
    <name evidence="2" type="ORF">Bcop_2050</name>
</gene>
<feature type="transmembrane region" description="Helical" evidence="1">
    <location>
        <begin position="26"/>
        <end position="48"/>
    </location>
</feature>
<dbReference type="Proteomes" id="UP000018439">
    <property type="component" value="Chromosome"/>
</dbReference>
<keyword evidence="1" id="KW-0812">Transmembrane</keyword>
<keyword evidence="3" id="KW-1185">Reference proteome</keyword>
<feature type="transmembrane region" description="Helical" evidence="1">
    <location>
        <begin position="314"/>
        <end position="338"/>
    </location>
</feature>
<feature type="transmembrane region" description="Helical" evidence="1">
    <location>
        <begin position="271"/>
        <end position="294"/>
    </location>
</feature>
<proteinExistence type="predicted"/>
<dbReference type="GO" id="GO:0005886">
    <property type="term" value="C:plasma membrane"/>
    <property type="evidence" value="ECO:0007669"/>
    <property type="project" value="TreeGrafter"/>
</dbReference>
<feature type="transmembrane region" description="Helical" evidence="1">
    <location>
        <begin position="60"/>
        <end position="83"/>
    </location>
</feature>
<protein>
    <submittedName>
        <fullName evidence="2">Citrate transporter</fullName>
    </submittedName>
</protein>
<dbReference type="HOGENOM" id="CLU_052160_0_0_10"/>
<evidence type="ECO:0000313" key="2">
    <source>
        <dbReference type="EMBL" id="EGJ72224.1"/>
    </source>
</evidence>